<feature type="domain" description="Spore protein YkvP/CgeB glycosyl transferase-like" evidence="1">
    <location>
        <begin position="199"/>
        <end position="333"/>
    </location>
</feature>
<dbReference type="Proteomes" id="UP000184001">
    <property type="component" value="Unassembled WGS sequence"/>
</dbReference>
<dbReference type="GO" id="GO:0016740">
    <property type="term" value="F:transferase activity"/>
    <property type="evidence" value="ECO:0007669"/>
    <property type="project" value="UniProtKB-KW"/>
</dbReference>
<evidence type="ECO:0000313" key="2">
    <source>
        <dbReference type="EMBL" id="SHI64920.1"/>
    </source>
</evidence>
<dbReference type="EMBL" id="FQZR01000002">
    <property type="protein sequence ID" value="SHI64920.1"/>
    <property type="molecule type" value="Genomic_DNA"/>
</dbReference>
<reference evidence="2 3" key="1">
    <citation type="submission" date="2016-11" db="EMBL/GenBank/DDBJ databases">
        <authorList>
            <person name="Varghese N."/>
            <person name="Submissions S."/>
        </authorList>
    </citation>
    <scope>NUCLEOTIDE SEQUENCE [LARGE SCALE GENOMIC DNA]</scope>
    <source>
        <strain evidence="2 3">DSM 17919</strain>
    </source>
</reference>
<evidence type="ECO:0000313" key="3">
    <source>
        <dbReference type="Proteomes" id="UP000184001"/>
    </source>
</evidence>
<organism evidence="2 3">
    <name type="scientific">Halodesulfovibrio aestuarii</name>
    <dbReference type="NCBI Taxonomy" id="126333"/>
    <lineage>
        <taxon>Bacteria</taxon>
        <taxon>Pseudomonadati</taxon>
        <taxon>Thermodesulfobacteriota</taxon>
        <taxon>Desulfovibrionia</taxon>
        <taxon>Desulfovibrionales</taxon>
        <taxon>Desulfovibrionaceae</taxon>
        <taxon>Halodesulfovibrio</taxon>
    </lineage>
</organism>
<gene>
    <name evidence="2" type="ORF">SAMN05660830_00561</name>
</gene>
<name>A0A8G2C7I7_9BACT</name>
<dbReference type="AlphaFoldDB" id="A0A8G2C7I7"/>
<comment type="caution">
    <text evidence="2">The sequence shown here is derived from an EMBL/GenBank/DDBJ whole genome shotgun (WGS) entry which is preliminary data.</text>
</comment>
<keyword evidence="2" id="KW-0808">Transferase</keyword>
<dbReference type="InterPro" id="IPR055259">
    <property type="entry name" value="YkvP/CgeB_Glyco_trans-like"/>
</dbReference>
<accession>A0A8G2C7I7</accession>
<dbReference type="RefSeq" id="WP_020001688.1">
    <property type="nucleotide sequence ID" value="NZ_CP192219.1"/>
</dbReference>
<protein>
    <submittedName>
        <fullName evidence="2">Glycosyl transferases group 1</fullName>
    </submittedName>
</protein>
<evidence type="ECO:0000259" key="1">
    <source>
        <dbReference type="Pfam" id="PF13524"/>
    </source>
</evidence>
<proteinExistence type="predicted"/>
<dbReference type="Pfam" id="PF13524">
    <property type="entry name" value="Glyco_trans_1_2"/>
    <property type="match status" value="1"/>
</dbReference>
<sequence length="341" mass="37949">MTNTPQHILIVPPFDTLSSCIVTGCKEALEKLGHQVDVFDTEAWLPMTAALQQLPIKLVYQDTLSAHGVELISRAVAAVAYSNCIDIVLGFPRSPLTALVRKEMQAQSIITACWMTEEYASFPFWRKVIEGYDVVGTIQHEPFISELSVLGHTPVYLPFAAKSACCTPISTHTAVEDMIVVLGDASDELANALASHVDKGMVLWGDGWDNYERFVPHYQGKLQSLTRSERKALYRDAAIIVNIHSTNIGSGDAINMETFAIASCGGFQLVDKRILMDGMFSYDELVIFESAAELSEQITEFFDDRNSRMEYARNGQELVLAKHTYEQRMQVLLKAIADTKE</sequence>